<dbReference type="InterPro" id="IPR001623">
    <property type="entry name" value="DnaJ_domain"/>
</dbReference>
<dbReference type="AlphaFoldDB" id="A0AAP0PUH1"/>
<dbReference type="PROSITE" id="PS00636">
    <property type="entry name" value="DNAJ_1"/>
    <property type="match status" value="1"/>
</dbReference>
<dbReference type="SUPFAM" id="SSF46565">
    <property type="entry name" value="Chaperone J-domain"/>
    <property type="match status" value="1"/>
</dbReference>
<evidence type="ECO:0000256" key="1">
    <source>
        <dbReference type="SAM" id="MobiDB-lite"/>
    </source>
</evidence>
<protein>
    <recommendedName>
        <fullName evidence="2">J domain-containing protein</fullName>
    </recommendedName>
</protein>
<feature type="region of interest" description="Disordered" evidence="1">
    <location>
        <begin position="285"/>
        <end position="322"/>
    </location>
</feature>
<dbReference type="PANTHER" id="PTHR44137:SF7">
    <property type="entry name" value="J DOMAIN-CONTAINING PROTEIN"/>
    <property type="match status" value="1"/>
</dbReference>
<evidence type="ECO:0000313" key="4">
    <source>
        <dbReference type="Proteomes" id="UP001417504"/>
    </source>
</evidence>
<feature type="domain" description="J" evidence="2">
    <location>
        <begin position="66"/>
        <end position="130"/>
    </location>
</feature>
<comment type="caution">
    <text evidence="3">The sequence shown here is derived from an EMBL/GenBank/DDBJ whole genome shotgun (WGS) entry which is preliminary data.</text>
</comment>
<feature type="region of interest" description="Disordered" evidence="1">
    <location>
        <begin position="429"/>
        <end position="474"/>
    </location>
</feature>
<dbReference type="Proteomes" id="UP001417504">
    <property type="component" value="Unassembled WGS sequence"/>
</dbReference>
<dbReference type="InterPro" id="IPR024593">
    <property type="entry name" value="DUF3444"/>
</dbReference>
<dbReference type="InterPro" id="IPR018253">
    <property type="entry name" value="DnaJ_domain_CS"/>
</dbReference>
<feature type="compositionally biased region" description="Basic and acidic residues" evidence="1">
    <location>
        <begin position="465"/>
        <end position="474"/>
    </location>
</feature>
<dbReference type="EMBL" id="JBBNAE010000001">
    <property type="protein sequence ID" value="KAK9155335.1"/>
    <property type="molecule type" value="Genomic_DNA"/>
</dbReference>
<dbReference type="PANTHER" id="PTHR44137">
    <property type="entry name" value="BNAC03G44070D PROTEIN"/>
    <property type="match status" value="1"/>
</dbReference>
<keyword evidence="4" id="KW-1185">Reference proteome</keyword>
<sequence>MDCQRKAAFRAKDVAEKKYANKDFVGARKYAIKAHALYPELDGMSQMLATFEVYAASMVQINGEVDFYAVLGLNQFADEEMIKKQYKKLALILHPDKNKTVGADGAFKLVSEAWSLLSDREKKIAYDVGRKKQSSVEVGHGQANHHRVVQTTAVNGFSNNCSKRSNAHSNQNNKAPTFWTICTSCEVQYEYLRVYLNNWLSCKSCHKTFMAVETGGAPVHGSIPFCSWSPHANTNQVTYIPADTIYFTGGGVPGYHSGFNAEYTVQWSTTYPSASSTVRRVQESTPAPAGVAHQVNGKQKRTGKKLKAAARDKDNPKVISNVPSEMYSSSVDAGVTRVGRPEKKMKVEGRDVPGNGNGVLMPNTEVPEARLINGHGSNGASARPSSASEPPIRRLSIAPAFDARQLLIDKARADIRKKLEEMRLAAAIRAQEKEKSESKVGKSAEPSTGAPKKKPGSVSITVPDSDFHDFDQDRSEDCFKPKQLWALYDEEDGMPRLYCLIRQVLSVRPFKIEIKYLNSKTDPELESTSWEDSGFHKPCGYYRAGNPDIIESVNIFSHIMRGGKIGRGGSIQIFPKKGDIWTLYRNWSPDWDRETPKEVRHQYDIVEVVDDYSEKLGVCVTPLLKVNGFKTVYQRMPGQNLIRWIPRKEMLRFSHLVPSWLLNGGEACNLPEGCWDLDPAAMPEELLQSVAAKPTGDSEPVQPEEK</sequence>
<dbReference type="CDD" id="cd06257">
    <property type="entry name" value="DnaJ"/>
    <property type="match status" value="1"/>
</dbReference>
<dbReference type="SMART" id="SM00271">
    <property type="entry name" value="DnaJ"/>
    <property type="match status" value="1"/>
</dbReference>
<name>A0AAP0PUH1_9MAGN</name>
<dbReference type="PRINTS" id="PR00625">
    <property type="entry name" value="JDOMAIN"/>
</dbReference>
<proteinExistence type="predicted"/>
<feature type="compositionally biased region" description="Basic residues" evidence="1">
    <location>
        <begin position="298"/>
        <end position="308"/>
    </location>
</feature>
<reference evidence="3 4" key="1">
    <citation type="submission" date="2024-01" db="EMBL/GenBank/DDBJ databases">
        <title>Genome assemblies of Stephania.</title>
        <authorList>
            <person name="Yang L."/>
        </authorList>
    </citation>
    <scope>NUCLEOTIDE SEQUENCE [LARGE SCALE GENOMIC DNA]</scope>
    <source>
        <strain evidence="3">QJT</strain>
        <tissue evidence="3">Leaf</tissue>
    </source>
</reference>
<dbReference type="Gene3D" id="1.10.287.110">
    <property type="entry name" value="DnaJ domain"/>
    <property type="match status" value="1"/>
</dbReference>
<dbReference type="Pfam" id="PF00226">
    <property type="entry name" value="DnaJ"/>
    <property type="match status" value="1"/>
</dbReference>
<organism evidence="3 4">
    <name type="scientific">Stephania japonica</name>
    <dbReference type="NCBI Taxonomy" id="461633"/>
    <lineage>
        <taxon>Eukaryota</taxon>
        <taxon>Viridiplantae</taxon>
        <taxon>Streptophyta</taxon>
        <taxon>Embryophyta</taxon>
        <taxon>Tracheophyta</taxon>
        <taxon>Spermatophyta</taxon>
        <taxon>Magnoliopsida</taxon>
        <taxon>Ranunculales</taxon>
        <taxon>Menispermaceae</taxon>
        <taxon>Menispermoideae</taxon>
        <taxon>Cissampelideae</taxon>
        <taxon>Stephania</taxon>
    </lineage>
</organism>
<evidence type="ECO:0000259" key="2">
    <source>
        <dbReference type="PROSITE" id="PS50076"/>
    </source>
</evidence>
<dbReference type="Pfam" id="PF11926">
    <property type="entry name" value="DUF3444"/>
    <property type="match status" value="1"/>
</dbReference>
<dbReference type="InterPro" id="IPR036869">
    <property type="entry name" value="J_dom_sf"/>
</dbReference>
<dbReference type="Pfam" id="PF23551">
    <property type="entry name" value="Zn_ribbon_20"/>
    <property type="match status" value="1"/>
</dbReference>
<dbReference type="InterPro" id="IPR056988">
    <property type="entry name" value="Zn_ribbon_pln"/>
</dbReference>
<evidence type="ECO:0000313" key="3">
    <source>
        <dbReference type="EMBL" id="KAK9155335.1"/>
    </source>
</evidence>
<gene>
    <name evidence="3" type="ORF">Sjap_002815</name>
</gene>
<dbReference type="PROSITE" id="PS50076">
    <property type="entry name" value="DNAJ_2"/>
    <property type="match status" value="1"/>
</dbReference>
<feature type="compositionally biased region" description="Basic and acidic residues" evidence="1">
    <location>
        <begin position="430"/>
        <end position="442"/>
    </location>
</feature>
<accession>A0AAP0PUH1</accession>